<protein>
    <submittedName>
        <fullName evidence="1">Uncharacterized protein</fullName>
    </submittedName>
</protein>
<accession>A0ABS4IC89</accession>
<dbReference type="EMBL" id="JAGGKX010000002">
    <property type="protein sequence ID" value="MBP1968554.1"/>
    <property type="molecule type" value="Genomic_DNA"/>
</dbReference>
<evidence type="ECO:0000313" key="2">
    <source>
        <dbReference type="Proteomes" id="UP001519345"/>
    </source>
</evidence>
<name>A0ABS4IC89_9BACI</name>
<dbReference type="Proteomes" id="UP001519345">
    <property type="component" value="Unassembled WGS sequence"/>
</dbReference>
<proteinExistence type="predicted"/>
<organism evidence="1 2">
    <name type="scientific">Virgibacillus natechei</name>
    <dbReference type="NCBI Taxonomy" id="1216297"/>
    <lineage>
        <taxon>Bacteria</taxon>
        <taxon>Bacillati</taxon>
        <taxon>Bacillota</taxon>
        <taxon>Bacilli</taxon>
        <taxon>Bacillales</taxon>
        <taxon>Bacillaceae</taxon>
        <taxon>Virgibacillus</taxon>
    </lineage>
</organism>
<comment type="caution">
    <text evidence="1">The sequence shown here is derived from an EMBL/GenBank/DDBJ whole genome shotgun (WGS) entry which is preliminary data.</text>
</comment>
<evidence type="ECO:0000313" key="1">
    <source>
        <dbReference type="EMBL" id="MBP1968554.1"/>
    </source>
</evidence>
<keyword evidence="2" id="KW-1185">Reference proteome</keyword>
<gene>
    <name evidence="1" type="ORF">J2Z83_000646</name>
</gene>
<sequence>MGITTVSAKTVLKENVLVEAEARGHKVIVDEP</sequence>
<reference evidence="1 2" key="1">
    <citation type="submission" date="2021-03" db="EMBL/GenBank/DDBJ databases">
        <title>Genomic Encyclopedia of Type Strains, Phase IV (KMG-IV): sequencing the most valuable type-strain genomes for metagenomic binning, comparative biology and taxonomic classification.</title>
        <authorList>
            <person name="Goeker M."/>
        </authorList>
    </citation>
    <scope>NUCLEOTIDE SEQUENCE [LARGE SCALE GENOMIC DNA]</scope>
    <source>
        <strain evidence="1 2">DSM 25609</strain>
    </source>
</reference>